<evidence type="ECO:0000313" key="6">
    <source>
        <dbReference type="EMBL" id="GAN78402.1"/>
    </source>
</evidence>
<dbReference type="Pfam" id="PF00027">
    <property type="entry name" value="cNMP_binding"/>
    <property type="match status" value="1"/>
</dbReference>
<evidence type="ECO:0000259" key="5">
    <source>
        <dbReference type="PROSITE" id="PS51063"/>
    </source>
</evidence>
<dbReference type="CDD" id="cd00038">
    <property type="entry name" value="CAP_ED"/>
    <property type="match status" value="1"/>
</dbReference>
<dbReference type="SUPFAM" id="SSF46785">
    <property type="entry name" value="Winged helix' DNA-binding domain"/>
    <property type="match status" value="1"/>
</dbReference>
<dbReference type="Gene3D" id="1.10.10.10">
    <property type="entry name" value="Winged helix-like DNA-binding domain superfamily/Winged helix DNA-binding domain"/>
    <property type="match status" value="1"/>
</dbReference>
<keyword evidence="7" id="KW-1185">Reference proteome</keyword>
<dbReference type="SUPFAM" id="SSF51206">
    <property type="entry name" value="cAMP-binding domain-like"/>
    <property type="match status" value="1"/>
</dbReference>
<dbReference type="GO" id="GO:0003677">
    <property type="term" value="F:DNA binding"/>
    <property type="evidence" value="ECO:0007669"/>
    <property type="project" value="UniProtKB-KW"/>
</dbReference>
<accession>A0A0D6P9R7</accession>
<dbReference type="PROSITE" id="PS50042">
    <property type="entry name" value="CNMP_BINDING_3"/>
    <property type="match status" value="1"/>
</dbReference>
<evidence type="ECO:0000259" key="4">
    <source>
        <dbReference type="PROSITE" id="PS50042"/>
    </source>
</evidence>
<gene>
    <name evidence="6" type="ORF">Asru_0818_01</name>
</gene>
<organism evidence="6 7">
    <name type="scientific">Acidisphaera rubrifaciens HS-AP3</name>
    <dbReference type="NCBI Taxonomy" id="1231350"/>
    <lineage>
        <taxon>Bacteria</taxon>
        <taxon>Pseudomonadati</taxon>
        <taxon>Pseudomonadota</taxon>
        <taxon>Alphaproteobacteria</taxon>
        <taxon>Acetobacterales</taxon>
        <taxon>Acetobacteraceae</taxon>
        <taxon>Acidisphaera</taxon>
    </lineage>
</organism>
<dbReference type="InterPro" id="IPR036390">
    <property type="entry name" value="WH_DNA-bd_sf"/>
</dbReference>
<dbReference type="InterPro" id="IPR018488">
    <property type="entry name" value="cNMP-bd_CS"/>
</dbReference>
<dbReference type="PROSITE" id="PS51063">
    <property type="entry name" value="HTH_CRP_2"/>
    <property type="match status" value="1"/>
</dbReference>
<proteinExistence type="predicted"/>
<dbReference type="GO" id="GO:0005829">
    <property type="term" value="C:cytosol"/>
    <property type="evidence" value="ECO:0007669"/>
    <property type="project" value="TreeGrafter"/>
</dbReference>
<dbReference type="PANTHER" id="PTHR24567:SF74">
    <property type="entry name" value="HTH-TYPE TRANSCRIPTIONAL REGULATOR ARCR"/>
    <property type="match status" value="1"/>
</dbReference>
<keyword evidence="1" id="KW-0805">Transcription regulation</keyword>
<dbReference type="InterPro" id="IPR000595">
    <property type="entry name" value="cNMP-bd_dom"/>
</dbReference>
<dbReference type="Pfam" id="PF13545">
    <property type="entry name" value="HTH_Crp_2"/>
    <property type="match status" value="1"/>
</dbReference>
<reference evidence="6 7" key="1">
    <citation type="submission" date="2012-11" db="EMBL/GenBank/DDBJ databases">
        <title>Whole genome sequence of Acidisphaera rubrifaciens HS-AP3.</title>
        <authorList>
            <person name="Azuma Y."/>
            <person name="Higashiura N."/>
            <person name="Hirakawa H."/>
            <person name="Matsushita K."/>
        </authorList>
    </citation>
    <scope>NUCLEOTIDE SEQUENCE [LARGE SCALE GENOMIC DNA]</scope>
    <source>
        <strain evidence="6 7">HS-AP3</strain>
    </source>
</reference>
<dbReference type="EMBL" id="BANB01000816">
    <property type="protein sequence ID" value="GAN78402.1"/>
    <property type="molecule type" value="Genomic_DNA"/>
</dbReference>
<dbReference type="OrthoDB" id="3525895at2"/>
<dbReference type="Proteomes" id="UP000032680">
    <property type="component" value="Unassembled WGS sequence"/>
</dbReference>
<dbReference type="Gene3D" id="2.60.120.10">
    <property type="entry name" value="Jelly Rolls"/>
    <property type="match status" value="1"/>
</dbReference>
<dbReference type="SMART" id="SM00100">
    <property type="entry name" value="cNMP"/>
    <property type="match status" value="1"/>
</dbReference>
<dbReference type="InterPro" id="IPR012318">
    <property type="entry name" value="HTH_CRP"/>
</dbReference>
<dbReference type="PANTHER" id="PTHR24567">
    <property type="entry name" value="CRP FAMILY TRANSCRIPTIONAL REGULATORY PROTEIN"/>
    <property type="match status" value="1"/>
</dbReference>
<protein>
    <submittedName>
        <fullName evidence="6">Transcriptional regulator Crp/Fnr</fullName>
    </submittedName>
</protein>
<evidence type="ECO:0000313" key="7">
    <source>
        <dbReference type="Proteomes" id="UP000032680"/>
    </source>
</evidence>
<keyword evidence="2" id="KW-0238">DNA-binding</keyword>
<evidence type="ECO:0000256" key="1">
    <source>
        <dbReference type="ARBA" id="ARBA00023015"/>
    </source>
</evidence>
<dbReference type="AlphaFoldDB" id="A0A0D6P9R7"/>
<dbReference type="InterPro" id="IPR050397">
    <property type="entry name" value="Env_Response_Regulators"/>
</dbReference>
<dbReference type="GO" id="GO:0003700">
    <property type="term" value="F:DNA-binding transcription factor activity"/>
    <property type="evidence" value="ECO:0007669"/>
    <property type="project" value="TreeGrafter"/>
</dbReference>
<dbReference type="InterPro" id="IPR036388">
    <property type="entry name" value="WH-like_DNA-bd_sf"/>
</dbReference>
<dbReference type="InterPro" id="IPR018490">
    <property type="entry name" value="cNMP-bd_dom_sf"/>
</dbReference>
<feature type="domain" description="HTH crp-type" evidence="5">
    <location>
        <begin position="150"/>
        <end position="224"/>
    </location>
</feature>
<sequence>MTAGETARTRARGAPVFAGVAAEALDRALAAATTRTLRDEEAVFSRGEEAERVYLILSGMVRISTLGENGKRIVVEIFRDLEIFGELGVIDGLARTADASAYGPAELLVLPATAFLGLLADSSTFAQNVLRLVTARMRRTYSLLEDASLLNLELRLAKQVLYLAGLGMSGERRVRIHARMHQDDLADLLGATSRSIITILNKWRAEGLATFDGRSAQLTINDIERFRTLVARPPGG</sequence>
<dbReference type="InterPro" id="IPR014710">
    <property type="entry name" value="RmlC-like_jellyroll"/>
</dbReference>
<comment type="caution">
    <text evidence="6">The sequence shown here is derived from an EMBL/GenBank/DDBJ whole genome shotgun (WGS) entry which is preliminary data.</text>
</comment>
<evidence type="ECO:0000256" key="3">
    <source>
        <dbReference type="ARBA" id="ARBA00023163"/>
    </source>
</evidence>
<name>A0A0D6P9R7_9PROT</name>
<evidence type="ECO:0000256" key="2">
    <source>
        <dbReference type="ARBA" id="ARBA00023125"/>
    </source>
</evidence>
<feature type="domain" description="Cyclic nucleotide-binding" evidence="4">
    <location>
        <begin position="16"/>
        <end position="119"/>
    </location>
</feature>
<dbReference type="PROSITE" id="PS00889">
    <property type="entry name" value="CNMP_BINDING_2"/>
    <property type="match status" value="1"/>
</dbReference>
<keyword evidence="3" id="KW-0804">Transcription</keyword>